<sequence>MKIDLHCFYTLLLSFSILAVNAVPNLSHRVLSTFYRTYVSPQAFTNDNLSITLADNFWEIAQKLGVEVVRYANQTLEDEASKFAVPLETLQELKQAVRNLTDSAGVLQVVDLPSQENLTKRGLNDQKLNMTHFYERLEEEVGKIIDQLMEEFQEPLPEDETERYKRRKAVVERGLDLTEGCLVVVYGELGISEVEARERFGHIKPKFERVLLIIVNIIDHHPRIVRTILFAVATWILPIRVVRIILRAFGLGPAIRGRRIATRWLQKFLFDEVMEAEIWMKMLWAAKGKARWSIKIILAAVLRFVKDLGFRVLEALLNNDNVAL</sequence>
<gene>
    <name evidence="2" type="ORF">JR316_001909</name>
</gene>
<dbReference type="EMBL" id="JAFIQS010000002">
    <property type="protein sequence ID" value="KAG5172410.1"/>
    <property type="molecule type" value="Genomic_DNA"/>
</dbReference>
<protein>
    <submittedName>
        <fullName evidence="2">Uncharacterized protein</fullName>
    </submittedName>
</protein>
<proteinExistence type="predicted"/>
<reference evidence="2" key="1">
    <citation type="submission" date="2021-02" db="EMBL/GenBank/DDBJ databases">
        <title>Psilocybe cubensis genome.</title>
        <authorList>
            <person name="Mckernan K.J."/>
            <person name="Crawford S."/>
            <person name="Trippe A."/>
            <person name="Kane L.T."/>
            <person name="Mclaughlin S."/>
        </authorList>
    </citation>
    <scope>NUCLEOTIDE SEQUENCE [LARGE SCALE GENOMIC DNA]</scope>
    <source>
        <strain evidence="2">MGC-MH-2018</strain>
    </source>
</reference>
<name>A0A8H7Y769_PSICU</name>
<organism evidence="2">
    <name type="scientific">Psilocybe cubensis</name>
    <name type="common">Psychedelic mushroom</name>
    <name type="synonym">Stropharia cubensis</name>
    <dbReference type="NCBI Taxonomy" id="181762"/>
    <lineage>
        <taxon>Eukaryota</taxon>
        <taxon>Fungi</taxon>
        <taxon>Dikarya</taxon>
        <taxon>Basidiomycota</taxon>
        <taxon>Agaricomycotina</taxon>
        <taxon>Agaricomycetes</taxon>
        <taxon>Agaricomycetidae</taxon>
        <taxon>Agaricales</taxon>
        <taxon>Agaricineae</taxon>
        <taxon>Strophariaceae</taxon>
        <taxon>Psilocybe</taxon>
    </lineage>
</organism>
<accession>A0A8H7Y769</accession>
<feature type="chain" id="PRO_5034867035" evidence="1">
    <location>
        <begin position="23"/>
        <end position="324"/>
    </location>
</feature>
<keyword evidence="1" id="KW-0732">Signal</keyword>
<evidence type="ECO:0000256" key="1">
    <source>
        <dbReference type="SAM" id="SignalP"/>
    </source>
</evidence>
<evidence type="ECO:0000313" key="2">
    <source>
        <dbReference type="EMBL" id="KAG5172410.1"/>
    </source>
</evidence>
<comment type="caution">
    <text evidence="2">The sequence shown here is derived from an EMBL/GenBank/DDBJ whole genome shotgun (WGS) entry which is preliminary data.</text>
</comment>
<feature type="signal peptide" evidence="1">
    <location>
        <begin position="1"/>
        <end position="22"/>
    </location>
</feature>
<dbReference type="AlphaFoldDB" id="A0A8H7Y769"/>